<protein>
    <submittedName>
        <fullName evidence="5">Fructokinase</fullName>
    </submittedName>
</protein>
<proteinExistence type="inferred from homology"/>
<dbReference type="PROSITE" id="PS00583">
    <property type="entry name" value="PFKB_KINASES_1"/>
    <property type="match status" value="1"/>
</dbReference>
<dbReference type="InterPro" id="IPR011611">
    <property type="entry name" value="PfkB_dom"/>
</dbReference>
<dbReference type="Proteomes" id="UP000243297">
    <property type="component" value="Unassembled WGS sequence"/>
</dbReference>
<evidence type="ECO:0000313" key="5">
    <source>
        <dbReference type="EMBL" id="SJZ55955.1"/>
    </source>
</evidence>
<dbReference type="CDD" id="cd01167">
    <property type="entry name" value="bac_FRK"/>
    <property type="match status" value="1"/>
</dbReference>
<dbReference type="PROSITE" id="PS00584">
    <property type="entry name" value="PFKB_KINASES_2"/>
    <property type="match status" value="1"/>
</dbReference>
<evidence type="ECO:0000256" key="3">
    <source>
        <dbReference type="ARBA" id="ARBA00022777"/>
    </source>
</evidence>
<dbReference type="GO" id="GO:0016301">
    <property type="term" value="F:kinase activity"/>
    <property type="evidence" value="ECO:0007669"/>
    <property type="project" value="UniProtKB-KW"/>
</dbReference>
<dbReference type="InterPro" id="IPR029056">
    <property type="entry name" value="Ribokinase-like"/>
</dbReference>
<dbReference type="STRING" id="118967.SAMN02745191_0970"/>
<dbReference type="Gene3D" id="3.40.1190.20">
    <property type="match status" value="1"/>
</dbReference>
<evidence type="ECO:0000256" key="1">
    <source>
        <dbReference type="ARBA" id="ARBA00010688"/>
    </source>
</evidence>
<evidence type="ECO:0000256" key="2">
    <source>
        <dbReference type="ARBA" id="ARBA00022679"/>
    </source>
</evidence>
<evidence type="ECO:0000259" key="4">
    <source>
        <dbReference type="Pfam" id="PF00294"/>
    </source>
</evidence>
<comment type="similarity">
    <text evidence="1">Belongs to the carbohydrate kinase PfkB family.</text>
</comment>
<dbReference type="SUPFAM" id="SSF53613">
    <property type="entry name" value="Ribokinase-like"/>
    <property type="match status" value="1"/>
</dbReference>
<dbReference type="InterPro" id="IPR050306">
    <property type="entry name" value="PfkB_Carbo_kinase"/>
</dbReference>
<keyword evidence="2" id="KW-0808">Transferase</keyword>
<evidence type="ECO:0000313" key="6">
    <source>
        <dbReference type="Proteomes" id="UP000243297"/>
    </source>
</evidence>
<feature type="domain" description="Carbohydrate kinase PfkB" evidence="4">
    <location>
        <begin position="1"/>
        <end position="307"/>
    </location>
</feature>
<sequence>MKKLCAIGEALIDFIPNEKGKRLKNVGSFRQVVGGAPTNVAASVARLGGESIVLTKLGEDAFGDNIVDTLNECGIDTCYIKRSKDLDTSLAFVSLSDDGNRDFKFYRKTAADLDYSKDDLPFEAIDDCGIIHFCSVSLVESKMKDAHIALLEYALKHQLVISFDPNLRLSLWEDHEALKKTVHDFIPYADILKLSDEEVEFITGNTDITKELGKLFQHRCKLIIYTQGKEGATLYFRDGRSVYCPGYSVDVVDTTGAGDSFIGAFLYKLLEDEKDLDKIAIEDYQSYLDFANCYAAHTTTKEGALNALANQKEMNSFINTIKKGSR</sequence>
<keyword evidence="6" id="KW-1185">Reference proteome</keyword>
<dbReference type="EMBL" id="FUWY01000002">
    <property type="protein sequence ID" value="SJZ55955.1"/>
    <property type="molecule type" value="Genomic_DNA"/>
</dbReference>
<name>A0A1T4LMK9_9FIRM</name>
<dbReference type="InterPro" id="IPR002173">
    <property type="entry name" value="Carboh/pur_kinase_PfkB_CS"/>
</dbReference>
<keyword evidence="3 5" id="KW-0418">Kinase</keyword>
<dbReference type="PANTHER" id="PTHR43085">
    <property type="entry name" value="HEXOKINASE FAMILY MEMBER"/>
    <property type="match status" value="1"/>
</dbReference>
<reference evidence="6" key="1">
    <citation type="submission" date="2017-02" db="EMBL/GenBank/DDBJ databases">
        <authorList>
            <person name="Varghese N."/>
            <person name="Submissions S."/>
        </authorList>
    </citation>
    <scope>NUCLEOTIDE SEQUENCE [LARGE SCALE GENOMIC DNA]</scope>
    <source>
        <strain evidence="6">ATCC 25662</strain>
    </source>
</reference>
<gene>
    <name evidence="5" type="ORF">SAMN02745191_0970</name>
</gene>
<dbReference type="PANTHER" id="PTHR43085:SF54">
    <property type="entry name" value="PUTATIVE-RELATED"/>
    <property type="match status" value="1"/>
</dbReference>
<accession>A0A1T4LMK9</accession>
<dbReference type="AlphaFoldDB" id="A0A1T4LMK9"/>
<dbReference type="Pfam" id="PF00294">
    <property type="entry name" value="PfkB"/>
    <property type="match status" value="1"/>
</dbReference>
<organism evidence="5 6">
    <name type="scientific">Anaerorhabdus furcosa</name>
    <dbReference type="NCBI Taxonomy" id="118967"/>
    <lineage>
        <taxon>Bacteria</taxon>
        <taxon>Bacillati</taxon>
        <taxon>Bacillota</taxon>
        <taxon>Erysipelotrichia</taxon>
        <taxon>Erysipelotrichales</taxon>
        <taxon>Erysipelotrichaceae</taxon>
        <taxon>Anaerorhabdus</taxon>
    </lineage>
</organism>
<dbReference type="RefSeq" id="WP_200804757.1">
    <property type="nucleotide sequence ID" value="NZ_FUWY01000002.1"/>
</dbReference>